<dbReference type="Pfam" id="PF00884">
    <property type="entry name" value="Sulfatase"/>
    <property type="match status" value="1"/>
</dbReference>
<evidence type="ECO:0000313" key="8">
    <source>
        <dbReference type="Proteomes" id="UP001216907"/>
    </source>
</evidence>
<keyword evidence="2" id="KW-0479">Metal-binding</keyword>
<keyword evidence="3" id="KW-0378">Hydrolase</keyword>
<dbReference type="PANTHER" id="PTHR42693:SF53">
    <property type="entry name" value="ENDO-4-O-SULFATASE"/>
    <property type="match status" value="1"/>
</dbReference>
<evidence type="ECO:0000256" key="1">
    <source>
        <dbReference type="ARBA" id="ARBA00008779"/>
    </source>
</evidence>
<name>A0ABT6F4V0_9BACT</name>
<comment type="caution">
    <text evidence="7">The sequence shown here is derived from an EMBL/GenBank/DDBJ whole genome shotgun (WGS) entry which is preliminary data.</text>
</comment>
<comment type="similarity">
    <text evidence="1">Belongs to the sulfatase family.</text>
</comment>
<evidence type="ECO:0000256" key="2">
    <source>
        <dbReference type="ARBA" id="ARBA00022723"/>
    </source>
</evidence>
<dbReference type="InterPro" id="IPR017850">
    <property type="entry name" value="Alkaline_phosphatase_core_sf"/>
</dbReference>
<evidence type="ECO:0000256" key="3">
    <source>
        <dbReference type="ARBA" id="ARBA00022801"/>
    </source>
</evidence>
<organism evidence="7 8">
    <name type="scientific">Paludisphaera mucosa</name>
    <dbReference type="NCBI Taxonomy" id="3030827"/>
    <lineage>
        <taxon>Bacteria</taxon>
        <taxon>Pseudomonadati</taxon>
        <taxon>Planctomycetota</taxon>
        <taxon>Planctomycetia</taxon>
        <taxon>Isosphaerales</taxon>
        <taxon>Isosphaeraceae</taxon>
        <taxon>Paludisphaera</taxon>
    </lineage>
</organism>
<protein>
    <submittedName>
        <fullName evidence="7">Sulfatase-like hydrolase/transferase</fullName>
    </submittedName>
</protein>
<dbReference type="Gene3D" id="3.30.1120.10">
    <property type="match status" value="1"/>
</dbReference>
<keyword evidence="8" id="KW-1185">Reference proteome</keyword>
<proteinExistence type="inferred from homology"/>
<evidence type="ECO:0000313" key="7">
    <source>
        <dbReference type="EMBL" id="MDG3002531.1"/>
    </source>
</evidence>
<reference evidence="7 8" key="1">
    <citation type="submission" date="2023-03" db="EMBL/GenBank/DDBJ databases">
        <title>Paludisphaera mucosa sp. nov. a novel planctomycete from northern fen.</title>
        <authorList>
            <person name="Ivanova A."/>
        </authorList>
    </citation>
    <scope>NUCLEOTIDE SEQUENCE [LARGE SCALE GENOMIC DNA]</scope>
    <source>
        <strain evidence="7 8">Pla2</strain>
    </source>
</reference>
<evidence type="ECO:0000256" key="4">
    <source>
        <dbReference type="ARBA" id="ARBA00022837"/>
    </source>
</evidence>
<dbReference type="RefSeq" id="WP_277858895.1">
    <property type="nucleotide sequence ID" value="NZ_JARRAG010000001.1"/>
</dbReference>
<feature type="domain" description="Sulfatase N-terminal" evidence="6">
    <location>
        <begin position="42"/>
        <end position="351"/>
    </location>
</feature>
<dbReference type="EMBL" id="JARRAG010000001">
    <property type="protein sequence ID" value="MDG3002531.1"/>
    <property type="molecule type" value="Genomic_DNA"/>
</dbReference>
<dbReference type="InterPro" id="IPR050738">
    <property type="entry name" value="Sulfatase"/>
</dbReference>
<keyword evidence="4" id="KW-0106">Calcium</keyword>
<dbReference type="PROSITE" id="PS00149">
    <property type="entry name" value="SULFATASE_2"/>
    <property type="match status" value="1"/>
</dbReference>
<sequence length="474" mass="50961">MSRMRSDETWAARLRRVVYAAMLGLAAAATQGASLAADGKRPNIVVLITDDMGHADLGFNGNQDFPTPQIDALAASGVRCANGYVSGLYCSPTRAGFLTGRYQQRFGHEWNPGGGPEVGLPTTETTIADRLKAAGYATGLVGKWHQGGAPRFHPQKRGFDEFFGFLGGAHTYFAEQTENIYRGTEVVKEKAYLTDAFAREAVAFIDRHKGGASPFFLEVAFNAVHTPMDATDERLSRFSSIADPTRRTYAAMLTALDEAVGAIVAKVRDAGLEDDTLIVYFNDNGGPTMLGTTLNGSRNAPFRGSKRTALEGGVHVPFVLSWKGRLPANAVYKSPVIQLDLLPTALAAAGVAVKPEWKLDGVDLLPFLTGADARAPHDVLFWRMGEQAAVRKGDWKLVRYDAAIDSPGVRSNPGAVEVTPLRLYNLADDPGEAHDLAAQQPGRVEELLALWKGWDAQLAQPLWGPIGAPGAKGD</sequence>
<dbReference type="InterPro" id="IPR000917">
    <property type="entry name" value="Sulfatase_N"/>
</dbReference>
<feature type="chain" id="PRO_5046351207" evidence="5">
    <location>
        <begin position="37"/>
        <end position="474"/>
    </location>
</feature>
<evidence type="ECO:0000259" key="6">
    <source>
        <dbReference type="Pfam" id="PF00884"/>
    </source>
</evidence>
<evidence type="ECO:0000256" key="5">
    <source>
        <dbReference type="SAM" id="SignalP"/>
    </source>
</evidence>
<dbReference type="Proteomes" id="UP001216907">
    <property type="component" value="Unassembled WGS sequence"/>
</dbReference>
<dbReference type="Gene3D" id="3.40.720.10">
    <property type="entry name" value="Alkaline Phosphatase, subunit A"/>
    <property type="match status" value="1"/>
</dbReference>
<dbReference type="PANTHER" id="PTHR42693">
    <property type="entry name" value="ARYLSULFATASE FAMILY MEMBER"/>
    <property type="match status" value="1"/>
</dbReference>
<dbReference type="SUPFAM" id="SSF53649">
    <property type="entry name" value="Alkaline phosphatase-like"/>
    <property type="match status" value="1"/>
</dbReference>
<gene>
    <name evidence="7" type="ORF">PZE19_01915</name>
</gene>
<accession>A0ABT6F4V0</accession>
<dbReference type="InterPro" id="IPR024607">
    <property type="entry name" value="Sulfatase_CS"/>
</dbReference>
<feature type="signal peptide" evidence="5">
    <location>
        <begin position="1"/>
        <end position="36"/>
    </location>
</feature>
<keyword evidence="5" id="KW-0732">Signal</keyword>